<dbReference type="InParanoid" id="A0A3P8UU19"/>
<feature type="compositionally biased region" description="Polar residues" evidence="3">
    <location>
        <begin position="57"/>
        <end position="66"/>
    </location>
</feature>
<dbReference type="GO" id="GO:0072659">
    <property type="term" value="P:protein localization to plasma membrane"/>
    <property type="evidence" value="ECO:0007669"/>
    <property type="project" value="TreeGrafter"/>
</dbReference>
<protein>
    <submittedName>
        <fullName evidence="5">FYN binding protein 2</fullName>
    </submittedName>
</protein>
<feature type="region of interest" description="Disordered" evidence="3">
    <location>
        <begin position="795"/>
        <end position="821"/>
    </location>
</feature>
<feature type="region of interest" description="Disordered" evidence="3">
    <location>
        <begin position="351"/>
        <end position="400"/>
    </location>
</feature>
<feature type="region of interest" description="Disordered" evidence="3">
    <location>
        <begin position="298"/>
        <end position="317"/>
    </location>
</feature>
<dbReference type="Ensembl" id="ENSCSET00000006751.1">
    <property type="protein sequence ID" value="ENSCSEP00000006678.1"/>
    <property type="gene ID" value="ENSCSEG00000004327.1"/>
</dbReference>
<evidence type="ECO:0000259" key="4">
    <source>
        <dbReference type="PROSITE" id="PS50002"/>
    </source>
</evidence>
<dbReference type="InterPro" id="IPR036028">
    <property type="entry name" value="SH3-like_dom_sf"/>
</dbReference>
<keyword evidence="1 2" id="KW-0728">SH3 domain</keyword>
<dbReference type="STRING" id="244447.ENSCSEP00000006678"/>
<dbReference type="PROSITE" id="PS50002">
    <property type="entry name" value="SH3"/>
    <property type="match status" value="1"/>
</dbReference>
<feature type="compositionally biased region" description="Basic and acidic residues" evidence="3">
    <location>
        <begin position="891"/>
        <end position="907"/>
    </location>
</feature>
<dbReference type="PANTHER" id="PTHR16830">
    <property type="entry name" value="SH2 CONTAINING ADAPTOR PRAM-1 RELATED"/>
    <property type="match status" value="1"/>
</dbReference>
<dbReference type="GeneTree" id="ENSGT00940000174833"/>
<feature type="region of interest" description="Disordered" evidence="3">
    <location>
        <begin position="16"/>
        <end position="158"/>
    </location>
</feature>
<evidence type="ECO:0000256" key="2">
    <source>
        <dbReference type="PROSITE-ProRule" id="PRU00192"/>
    </source>
</evidence>
<dbReference type="FunFam" id="2.30.30.40:FF:000307">
    <property type="entry name" value="Predicted protein"/>
    <property type="match status" value="1"/>
</dbReference>
<feature type="compositionally biased region" description="Pro residues" evidence="3">
    <location>
        <begin position="370"/>
        <end position="381"/>
    </location>
</feature>
<dbReference type="InterPro" id="IPR043443">
    <property type="entry name" value="FYB1/2-like"/>
</dbReference>
<feature type="region of interest" description="Disordered" evidence="3">
    <location>
        <begin position="418"/>
        <end position="577"/>
    </location>
</feature>
<feature type="region of interest" description="Disordered" evidence="3">
    <location>
        <begin position="589"/>
        <end position="682"/>
    </location>
</feature>
<dbReference type="AlphaFoldDB" id="A0A3P8UU19"/>
<feature type="compositionally biased region" description="Polar residues" evidence="3">
    <location>
        <begin position="213"/>
        <end position="225"/>
    </location>
</feature>
<dbReference type="PANTHER" id="PTHR16830:SF20">
    <property type="entry name" value="SI:CH211-188C16.1-RELATED"/>
    <property type="match status" value="1"/>
</dbReference>
<feature type="domain" description="SH3" evidence="4">
    <location>
        <begin position="689"/>
        <end position="752"/>
    </location>
</feature>
<feature type="compositionally biased region" description="Acidic residues" evidence="3">
    <location>
        <begin position="795"/>
        <end position="808"/>
    </location>
</feature>
<evidence type="ECO:0000256" key="3">
    <source>
        <dbReference type="SAM" id="MobiDB-lite"/>
    </source>
</evidence>
<dbReference type="GO" id="GO:0007229">
    <property type="term" value="P:integrin-mediated signaling pathway"/>
    <property type="evidence" value="ECO:0007669"/>
    <property type="project" value="InterPro"/>
</dbReference>
<feature type="region of interest" description="Disordered" evidence="3">
    <location>
        <begin position="873"/>
        <end position="929"/>
    </location>
</feature>
<name>A0A3P8UU19_CYNSE</name>
<reference evidence="5 6" key="1">
    <citation type="journal article" date="2014" name="Nat. Genet.">
        <title>Whole-genome sequence of a flatfish provides insights into ZW sex chromosome evolution and adaptation to a benthic lifestyle.</title>
        <authorList>
            <person name="Chen S."/>
            <person name="Zhang G."/>
            <person name="Shao C."/>
            <person name="Huang Q."/>
            <person name="Liu G."/>
            <person name="Zhang P."/>
            <person name="Song W."/>
            <person name="An N."/>
            <person name="Chalopin D."/>
            <person name="Volff J.N."/>
            <person name="Hong Y."/>
            <person name="Li Q."/>
            <person name="Sha Z."/>
            <person name="Zhou H."/>
            <person name="Xie M."/>
            <person name="Yu Q."/>
            <person name="Liu Y."/>
            <person name="Xiang H."/>
            <person name="Wang N."/>
            <person name="Wu K."/>
            <person name="Yang C."/>
            <person name="Zhou Q."/>
            <person name="Liao X."/>
            <person name="Yang L."/>
            <person name="Hu Q."/>
            <person name="Zhang J."/>
            <person name="Meng L."/>
            <person name="Jin L."/>
            <person name="Tian Y."/>
            <person name="Lian J."/>
            <person name="Yang J."/>
            <person name="Miao G."/>
            <person name="Liu S."/>
            <person name="Liang Z."/>
            <person name="Yan F."/>
            <person name="Li Y."/>
            <person name="Sun B."/>
            <person name="Zhang H."/>
            <person name="Zhang J."/>
            <person name="Zhu Y."/>
            <person name="Du M."/>
            <person name="Zhao Y."/>
            <person name="Schartl M."/>
            <person name="Tang Q."/>
            <person name="Wang J."/>
        </authorList>
    </citation>
    <scope>NUCLEOTIDE SEQUENCE</scope>
</reference>
<reference evidence="5" key="3">
    <citation type="submission" date="2025-09" db="UniProtKB">
        <authorList>
            <consortium name="Ensembl"/>
        </authorList>
    </citation>
    <scope>IDENTIFICATION</scope>
</reference>
<dbReference type="GO" id="GO:0005886">
    <property type="term" value="C:plasma membrane"/>
    <property type="evidence" value="ECO:0007669"/>
    <property type="project" value="InterPro"/>
</dbReference>
<feature type="compositionally biased region" description="Polar residues" evidence="3">
    <location>
        <begin position="509"/>
        <end position="529"/>
    </location>
</feature>
<feature type="compositionally biased region" description="Basic and acidic residues" evidence="3">
    <location>
        <begin position="76"/>
        <end position="85"/>
    </location>
</feature>
<keyword evidence="6" id="KW-1185">Reference proteome</keyword>
<feature type="compositionally biased region" description="Acidic residues" evidence="3">
    <location>
        <begin position="496"/>
        <end position="505"/>
    </location>
</feature>
<dbReference type="Proteomes" id="UP000265120">
    <property type="component" value="Chromosome 2"/>
</dbReference>
<sequence length="929" mass="101728">MDQNDPMDFQALRAKFQDEELLPKQPRIKPALPEKPKVVPPPQSPTHYLPAGARPSLLTSINQSLDGKTPLAPRVVFKDDKDNKKPLIQNNYKKLKSDGKLMSSKDKAEKTENDLLDQRKKDKKPPLLTLTQKERTAQLVPATPPPKSATQKKKRLLGFKKSVKRDSVEVSEPILDSPSLDCSGAAPLIPVPSDFIDSPKALLPNIPPIPDFDSTTEVTSPSDVQISPTFIPPPLLIPSFPSPDSETPPNVEPPALLCSLPDITMPETSAVQTTTPSPTSQQHEMLADACTEAAISASVESPVPPPTESPLRHPSPIMERPMSALSALERAGDMNPGKRITTDQRIINALQKARKKPTSSQSNYSRPYSVTPPPVDTPPTESPTLSQLTLPPIDYEGNAFQQKPSQFNGIDHRITPIASRPGQHSPELEVNTENGSASVPELLVVPPPPPRKALPDPQSLGPAPEKPARPPLVNLNDFTPPSLVEGHEFSGPVEFSETDTTEFDDFGSLTRSPETPVSEWGNSDNSSQDNLDRQFDSNGTAAPEAEVHPPTDPGDEYQYNPQSLTVPDGAEAGSAAGLSVENSYEDFISGKKKSKSDGGKKRKGPPKNPYAEAAADASEEKGKLGRFTKSEKKVVVEGPDEKELKKREKQRLEKEKKELKEKQEREKKEQKEKEKRENEMKKKFNITGQEEAMYQAKVTVTNKGRKNDLPVNTGDIISIIRTTNCPKGKWLARDSSNNYGYVAVDHVELDIKEMLELGKKAAITRKASTGVTEGEVMSTGSRASNHFPLSAESFTDDSEEWTGDDEDNLSPVNDTTDPYNPVGHTRAVSMPDMGNKDLSIIHQHSHSDISADGSCVQPKHEALQKLATFFYSPKPSEPAPSNNGVETSPVLRKEGPIQSEGSERQEVEFENPDMIILPPPDLYADFGEE</sequence>
<dbReference type="GO" id="GO:0050852">
    <property type="term" value="P:T cell receptor signaling pathway"/>
    <property type="evidence" value="ECO:0007669"/>
    <property type="project" value="TreeGrafter"/>
</dbReference>
<proteinExistence type="predicted"/>
<organism evidence="5 6">
    <name type="scientific">Cynoglossus semilaevis</name>
    <name type="common">Tongue sole</name>
    <dbReference type="NCBI Taxonomy" id="244447"/>
    <lineage>
        <taxon>Eukaryota</taxon>
        <taxon>Metazoa</taxon>
        <taxon>Chordata</taxon>
        <taxon>Craniata</taxon>
        <taxon>Vertebrata</taxon>
        <taxon>Euteleostomi</taxon>
        <taxon>Actinopterygii</taxon>
        <taxon>Neopterygii</taxon>
        <taxon>Teleostei</taxon>
        <taxon>Neoteleostei</taxon>
        <taxon>Acanthomorphata</taxon>
        <taxon>Carangaria</taxon>
        <taxon>Pleuronectiformes</taxon>
        <taxon>Pleuronectoidei</taxon>
        <taxon>Cynoglossidae</taxon>
        <taxon>Cynoglossinae</taxon>
        <taxon>Cynoglossus</taxon>
    </lineage>
</organism>
<reference evidence="5" key="2">
    <citation type="submission" date="2025-08" db="UniProtKB">
        <authorList>
            <consortium name="Ensembl"/>
        </authorList>
    </citation>
    <scope>IDENTIFICATION</scope>
</reference>
<evidence type="ECO:0000256" key="1">
    <source>
        <dbReference type="ARBA" id="ARBA00022443"/>
    </source>
</evidence>
<evidence type="ECO:0000313" key="6">
    <source>
        <dbReference type="Proteomes" id="UP000265120"/>
    </source>
</evidence>
<accession>A0A3P8UU19</accession>
<feature type="compositionally biased region" description="Basic and acidic residues" evidence="3">
    <location>
        <begin position="618"/>
        <end position="682"/>
    </location>
</feature>
<feature type="compositionally biased region" description="Basic residues" evidence="3">
    <location>
        <begin position="590"/>
        <end position="605"/>
    </location>
</feature>
<evidence type="ECO:0000313" key="5">
    <source>
        <dbReference type="Ensembl" id="ENSCSEP00000006678.1"/>
    </source>
</evidence>
<feature type="compositionally biased region" description="Basic and acidic residues" evidence="3">
    <location>
        <begin position="95"/>
        <end position="120"/>
    </location>
</feature>
<dbReference type="InterPro" id="IPR001452">
    <property type="entry name" value="SH3_domain"/>
</dbReference>
<dbReference type="OMA" id="RTFSMPD"/>
<dbReference type="SUPFAM" id="SSF50044">
    <property type="entry name" value="SH3-domain"/>
    <property type="match status" value="1"/>
</dbReference>
<feature type="region of interest" description="Disordered" evidence="3">
    <location>
        <begin position="212"/>
        <end position="251"/>
    </location>
</feature>
<dbReference type="Gene3D" id="2.30.30.40">
    <property type="entry name" value="SH3 Domains"/>
    <property type="match status" value="1"/>
</dbReference>